<keyword evidence="2" id="KW-0678">Repressor</keyword>
<dbReference type="VEuPathDB" id="FungiDB:RhiirFUN_018855"/>
<name>A0A916E4I4_9GLOM</name>
<dbReference type="PANTHER" id="PTHR21964">
    <property type="entry name" value="BREAST CANCER METASTASIS-SUPPRESSOR 1"/>
    <property type="match status" value="1"/>
</dbReference>
<feature type="compositionally biased region" description="Basic and acidic residues" evidence="6">
    <location>
        <begin position="1"/>
        <end position="14"/>
    </location>
</feature>
<dbReference type="GO" id="GO:0005654">
    <property type="term" value="C:nucleoplasm"/>
    <property type="evidence" value="ECO:0007669"/>
    <property type="project" value="UniProtKB-ARBA"/>
</dbReference>
<feature type="compositionally biased region" description="Basic and acidic residues" evidence="6">
    <location>
        <begin position="100"/>
        <end position="109"/>
    </location>
</feature>
<keyword evidence="7" id="KW-0472">Membrane</keyword>
<evidence type="ECO:0000256" key="6">
    <source>
        <dbReference type="SAM" id="MobiDB-lite"/>
    </source>
</evidence>
<dbReference type="InterPro" id="IPR013907">
    <property type="entry name" value="Sds3"/>
</dbReference>
<evidence type="ECO:0000256" key="7">
    <source>
        <dbReference type="SAM" id="Phobius"/>
    </source>
</evidence>
<feature type="compositionally biased region" description="Low complexity" evidence="6">
    <location>
        <begin position="81"/>
        <end position="92"/>
    </location>
</feature>
<gene>
    <name evidence="8" type="ORF">CHRIB12_LOCUS8743</name>
</gene>
<keyword evidence="5" id="KW-0539">Nucleus</keyword>
<evidence type="ECO:0000256" key="3">
    <source>
        <dbReference type="ARBA" id="ARBA00023015"/>
    </source>
</evidence>
<protein>
    <submittedName>
        <fullName evidence="8">Uncharacterized protein</fullName>
    </submittedName>
</protein>
<evidence type="ECO:0000256" key="1">
    <source>
        <dbReference type="ARBA" id="ARBA00004123"/>
    </source>
</evidence>
<dbReference type="Pfam" id="PF08598">
    <property type="entry name" value="Sds3"/>
    <property type="match status" value="1"/>
</dbReference>
<feature type="region of interest" description="Disordered" evidence="6">
    <location>
        <begin position="1"/>
        <end position="203"/>
    </location>
</feature>
<dbReference type="GO" id="GO:0010468">
    <property type="term" value="P:regulation of gene expression"/>
    <property type="evidence" value="ECO:0007669"/>
    <property type="project" value="UniProtKB-ARBA"/>
</dbReference>
<accession>A0A916E4I4</accession>
<reference evidence="8" key="1">
    <citation type="submission" date="2020-05" db="EMBL/GenBank/DDBJ databases">
        <authorList>
            <person name="Rincon C."/>
            <person name="Sanders R I."/>
            <person name="Robbins C."/>
            <person name="Chaturvedi A."/>
        </authorList>
    </citation>
    <scope>NUCLEOTIDE SEQUENCE</scope>
    <source>
        <strain evidence="8">CHB12</strain>
    </source>
</reference>
<feature type="transmembrane region" description="Helical" evidence="7">
    <location>
        <begin position="541"/>
        <end position="559"/>
    </location>
</feature>
<feature type="compositionally biased region" description="Basic and acidic residues" evidence="6">
    <location>
        <begin position="42"/>
        <end position="62"/>
    </location>
</feature>
<keyword evidence="7" id="KW-1133">Transmembrane helix</keyword>
<dbReference type="Proteomes" id="UP000684084">
    <property type="component" value="Unassembled WGS sequence"/>
</dbReference>
<keyword evidence="7" id="KW-0812">Transmembrane</keyword>
<dbReference type="SMART" id="SM01401">
    <property type="entry name" value="Sds3"/>
    <property type="match status" value="1"/>
</dbReference>
<dbReference type="AlphaFoldDB" id="A0A916E4I4"/>
<comment type="caution">
    <text evidence="8">The sequence shown here is derived from an EMBL/GenBank/DDBJ whole genome shotgun (WGS) entry which is preliminary data.</text>
</comment>
<proteinExistence type="predicted"/>
<feature type="compositionally biased region" description="Polar residues" evidence="6">
    <location>
        <begin position="110"/>
        <end position="129"/>
    </location>
</feature>
<evidence type="ECO:0000313" key="8">
    <source>
        <dbReference type="EMBL" id="CAB5361533.1"/>
    </source>
</evidence>
<evidence type="ECO:0000256" key="2">
    <source>
        <dbReference type="ARBA" id="ARBA00022491"/>
    </source>
</evidence>
<dbReference type="OrthoDB" id="20886at2759"/>
<dbReference type="VEuPathDB" id="FungiDB:RhiirFUN_018856"/>
<comment type="subcellular location">
    <subcellularLocation>
        <location evidence="1">Nucleus</location>
    </subcellularLocation>
</comment>
<keyword evidence="4" id="KW-0804">Transcription</keyword>
<organism evidence="8 9">
    <name type="scientific">Rhizophagus irregularis</name>
    <dbReference type="NCBI Taxonomy" id="588596"/>
    <lineage>
        <taxon>Eukaryota</taxon>
        <taxon>Fungi</taxon>
        <taxon>Fungi incertae sedis</taxon>
        <taxon>Mucoromycota</taxon>
        <taxon>Glomeromycotina</taxon>
        <taxon>Glomeromycetes</taxon>
        <taxon>Glomerales</taxon>
        <taxon>Glomeraceae</taxon>
        <taxon>Rhizophagus</taxon>
    </lineage>
</organism>
<dbReference type="EMBL" id="CAGKOT010000016">
    <property type="protein sequence ID" value="CAB5361533.1"/>
    <property type="molecule type" value="Genomic_DNA"/>
</dbReference>
<sequence>MGRSLENRFDKQTESQEPFKPGTTFSIEKETPNSQISSDIELEVKKPPVSEKSEHTKSERNGIKPKATNSWKNNVEEEVQNGTTKETNGNTTQPVSGDSPDTKTIDKSDSPMTLSTPNDSSEMGSLSESPQDDTKSKAHIVPTTSEDEVHTINENAENNNRARKKRRYDTRVENGNEENGSMPIGNNKSGEPDENEKPRAEVQSDMKKVEIEFAQMRDQFYREQIGELEKEVDMINQGTHHELISRMKEIEQKKKRRLEIAESRKRYQVIHCQKQYEEAEYMAECEFMSDKFETKRKKLDDMESRKWQMIREKNRLDVLGRIECSGPDHNQLAHRKSKKLTNVAELKYLQAYGFPAASMLDSLDKSEIDEDLILLGIAREDEAQAVATLSSSLSPKINTISGPPILDSCNNTSLSEADNDIYAEGDKFLYFGRWFTKGDQVLISDSSGGRYTAKFVTATESEVVIQRPDGSKTRLQMNLLKEGKHQIRLKESYAYSQQYKIDRLSSKERRQKKNHQFTIFLYSAYILSAILKITYLFVVYYHSFFLCIIINFFGGVKVYQQKKHEF</sequence>
<keyword evidence="3" id="KW-0805">Transcription regulation</keyword>
<evidence type="ECO:0000256" key="5">
    <source>
        <dbReference type="ARBA" id="ARBA00023242"/>
    </source>
</evidence>
<evidence type="ECO:0000256" key="4">
    <source>
        <dbReference type="ARBA" id="ARBA00023163"/>
    </source>
</evidence>
<evidence type="ECO:0000313" key="9">
    <source>
        <dbReference type="Proteomes" id="UP000684084"/>
    </source>
</evidence>